<comment type="caution">
    <text evidence="10">The sequence shown here is derived from an EMBL/GenBank/DDBJ whole genome shotgun (WGS) entry which is preliminary data.</text>
</comment>
<protein>
    <recommendedName>
        <fullName evidence="5">Growth-regulating factor</fullName>
    </recommendedName>
</protein>
<dbReference type="PROSITE" id="PS51666">
    <property type="entry name" value="QLQ"/>
    <property type="match status" value="1"/>
</dbReference>
<evidence type="ECO:0000313" key="11">
    <source>
        <dbReference type="Proteomes" id="UP000652761"/>
    </source>
</evidence>
<evidence type="ECO:0000259" key="9">
    <source>
        <dbReference type="PROSITE" id="PS51667"/>
    </source>
</evidence>
<feature type="compositionally biased region" description="Low complexity" evidence="6">
    <location>
        <begin position="124"/>
        <end position="146"/>
    </location>
</feature>
<keyword evidence="7" id="KW-1133">Transmembrane helix</keyword>
<keyword evidence="5" id="KW-0804">Transcription</keyword>
<organism evidence="10 11">
    <name type="scientific">Colocasia esculenta</name>
    <name type="common">Wild taro</name>
    <name type="synonym">Arum esculentum</name>
    <dbReference type="NCBI Taxonomy" id="4460"/>
    <lineage>
        <taxon>Eukaryota</taxon>
        <taxon>Viridiplantae</taxon>
        <taxon>Streptophyta</taxon>
        <taxon>Embryophyta</taxon>
        <taxon>Tracheophyta</taxon>
        <taxon>Spermatophyta</taxon>
        <taxon>Magnoliopsida</taxon>
        <taxon>Liliopsida</taxon>
        <taxon>Araceae</taxon>
        <taxon>Aroideae</taxon>
        <taxon>Colocasieae</taxon>
        <taxon>Colocasia</taxon>
    </lineage>
</organism>
<dbReference type="GO" id="GO:0006355">
    <property type="term" value="P:regulation of DNA-templated transcription"/>
    <property type="evidence" value="ECO:0007669"/>
    <property type="project" value="InterPro"/>
</dbReference>
<dbReference type="PANTHER" id="PTHR31602:SF8">
    <property type="entry name" value="GROWTH-REGULATING FACTOR 5"/>
    <property type="match status" value="1"/>
</dbReference>
<dbReference type="Proteomes" id="UP000652761">
    <property type="component" value="Unassembled WGS sequence"/>
</dbReference>
<dbReference type="InterPro" id="IPR031137">
    <property type="entry name" value="GRF"/>
</dbReference>
<feature type="compositionally biased region" description="Basic residues" evidence="6">
    <location>
        <begin position="110"/>
        <end position="119"/>
    </location>
</feature>
<dbReference type="PANTHER" id="PTHR31602">
    <property type="entry name" value="GROWTH-REGULATING FACTOR 5"/>
    <property type="match status" value="1"/>
</dbReference>
<evidence type="ECO:0000256" key="3">
    <source>
        <dbReference type="ARBA" id="ARBA00023242"/>
    </source>
</evidence>
<dbReference type="Pfam" id="PF08880">
    <property type="entry name" value="QLQ"/>
    <property type="match status" value="1"/>
</dbReference>
<keyword evidence="11" id="KW-1185">Reference proteome</keyword>
<feature type="short sequence motif" description="Bipartite nuclear localization signal" evidence="4">
    <location>
        <begin position="85"/>
        <end position="95"/>
    </location>
</feature>
<feature type="domain" description="QLQ" evidence="8">
    <location>
        <begin position="19"/>
        <end position="54"/>
    </location>
</feature>
<evidence type="ECO:0000256" key="1">
    <source>
        <dbReference type="ARBA" id="ARBA00004123"/>
    </source>
</evidence>
<sequence>MSSYAAAAAAAGGAGWRSPFTASQWQELEHQALIFKYLVAGVPVPSELLLPILKSFESMAARFYHHPTMGYCSLYGKKLDPEPWRCRRTDGKKWRCSKNAYPDSKYCERHMHRGRNRSRKPVETPSLSQSQPPTSSPSSTVTTLAPSGGAGMGAAAAAAKSLPSGIPLQSLGCSGGGSSATQVSLTGSSGLGQLQIGPGYYHMPGGDNRCVLFSTPFWYLLTICRPFLVVFGCFLHLRLHHELPRKQI</sequence>
<feature type="region of interest" description="Disordered" evidence="6">
    <location>
        <begin position="107"/>
        <end position="146"/>
    </location>
</feature>
<dbReference type="InterPro" id="IPR014978">
    <property type="entry name" value="Gln-Leu-Gln_QLQ"/>
</dbReference>
<dbReference type="EMBL" id="NMUH01000079">
    <property type="protein sequence ID" value="MQL70799.1"/>
    <property type="molecule type" value="Genomic_DNA"/>
</dbReference>
<name>A0A843TQU8_COLES</name>
<feature type="transmembrane region" description="Helical" evidence="7">
    <location>
        <begin position="217"/>
        <end position="237"/>
    </location>
</feature>
<evidence type="ECO:0000256" key="2">
    <source>
        <dbReference type="ARBA" id="ARBA00008122"/>
    </source>
</evidence>
<gene>
    <name evidence="10" type="ORF">Taro_003100</name>
</gene>
<dbReference type="GO" id="GO:0006351">
    <property type="term" value="P:DNA-templated transcription"/>
    <property type="evidence" value="ECO:0007669"/>
    <property type="project" value="UniProtKB-UniRule"/>
</dbReference>
<reference evidence="10" key="1">
    <citation type="submission" date="2017-07" db="EMBL/GenBank/DDBJ databases">
        <title>Taro Niue Genome Assembly and Annotation.</title>
        <authorList>
            <person name="Atibalentja N."/>
            <person name="Keating K."/>
            <person name="Fields C.J."/>
        </authorList>
    </citation>
    <scope>NUCLEOTIDE SEQUENCE</scope>
    <source>
        <strain evidence="10">Niue_2</strain>
        <tissue evidence="10">Leaf</tissue>
    </source>
</reference>
<dbReference type="PROSITE" id="PS51667">
    <property type="entry name" value="WRC"/>
    <property type="match status" value="1"/>
</dbReference>
<dbReference type="AlphaFoldDB" id="A0A843TQU8"/>
<evidence type="ECO:0000256" key="4">
    <source>
        <dbReference type="PROSITE-ProRule" id="PRU01002"/>
    </source>
</evidence>
<keyword evidence="5" id="KW-0010">Activator</keyword>
<dbReference type="OrthoDB" id="1927209at2759"/>
<comment type="function">
    <text evidence="5">Transcription activator.</text>
</comment>
<dbReference type="GO" id="GO:0032502">
    <property type="term" value="P:developmental process"/>
    <property type="evidence" value="ECO:0007669"/>
    <property type="project" value="InterPro"/>
</dbReference>
<evidence type="ECO:0000313" key="10">
    <source>
        <dbReference type="EMBL" id="MQL70799.1"/>
    </source>
</evidence>
<dbReference type="InterPro" id="IPR014977">
    <property type="entry name" value="WRC_dom"/>
</dbReference>
<feature type="domain" description="WRC" evidence="9">
    <location>
        <begin position="80"/>
        <end position="124"/>
    </location>
</feature>
<feature type="short sequence motif" description="Bipartite nuclear localization signal" evidence="4">
    <location>
        <begin position="113"/>
        <end position="120"/>
    </location>
</feature>
<keyword evidence="7" id="KW-0812">Transmembrane</keyword>
<dbReference type="Pfam" id="PF08879">
    <property type="entry name" value="WRC"/>
    <property type="match status" value="1"/>
</dbReference>
<comment type="similarity">
    <text evidence="2 5">Belongs to the GRF family.</text>
</comment>
<comment type="domain">
    <text evidence="5">The QLQ domain and WRC domain may be involved in protein-protein interaction and DNA-binding, respectively.</text>
</comment>
<dbReference type="GO" id="GO:0005634">
    <property type="term" value="C:nucleus"/>
    <property type="evidence" value="ECO:0007669"/>
    <property type="project" value="UniProtKB-SubCell"/>
</dbReference>
<keyword evidence="3 4" id="KW-0539">Nucleus</keyword>
<accession>A0A843TQU8</accession>
<dbReference type="GO" id="GO:0005524">
    <property type="term" value="F:ATP binding"/>
    <property type="evidence" value="ECO:0007669"/>
    <property type="project" value="UniProtKB-UniRule"/>
</dbReference>
<evidence type="ECO:0000256" key="7">
    <source>
        <dbReference type="SAM" id="Phobius"/>
    </source>
</evidence>
<evidence type="ECO:0000256" key="5">
    <source>
        <dbReference type="RuleBase" id="RU367127"/>
    </source>
</evidence>
<comment type="subcellular location">
    <subcellularLocation>
        <location evidence="1 4 5">Nucleus</location>
    </subcellularLocation>
</comment>
<proteinExistence type="inferred from homology"/>
<keyword evidence="7" id="KW-0472">Membrane</keyword>
<dbReference type="SMART" id="SM00951">
    <property type="entry name" value="QLQ"/>
    <property type="match status" value="1"/>
</dbReference>
<keyword evidence="5" id="KW-0805">Transcription regulation</keyword>
<evidence type="ECO:0000259" key="8">
    <source>
        <dbReference type="PROSITE" id="PS51666"/>
    </source>
</evidence>
<evidence type="ECO:0000256" key="6">
    <source>
        <dbReference type="SAM" id="MobiDB-lite"/>
    </source>
</evidence>